<dbReference type="InterPro" id="IPR005323">
    <property type="entry name" value="CBM41_pullulanase"/>
</dbReference>
<dbReference type="CDD" id="cd02860">
    <property type="entry name" value="E_set_Pullulanase"/>
    <property type="match status" value="1"/>
</dbReference>
<feature type="domain" description="Alpha-1,6-glucosidases pullulanase-type C-terminal" evidence="7">
    <location>
        <begin position="1042"/>
        <end position="1205"/>
    </location>
</feature>
<evidence type="ECO:0000256" key="2">
    <source>
        <dbReference type="ARBA" id="ARBA00022729"/>
    </source>
</evidence>
<keyword evidence="2" id="KW-0732">Signal</keyword>
<dbReference type="InterPro" id="IPR040671">
    <property type="entry name" value="Pullulanase_N2"/>
</dbReference>
<dbReference type="InterPro" id="IPR017853">
    <property type="entry name" value="GH"/>
</dbReference>
<comment type="caution">
    <text evidence="9">The sequence shown here is derived from an EMBL/GenBank/DDBJ whole genome shotgun (WGS) entry which is preliminary data.</text>
</comment>
<evidence type="ECO:0000313" key="9">
    <source>
        <dbReference type="EMBL" id="MFD0725222.1"/>
    </source>
</evidence>
<dbReference type="PROSITE" id="PS51257">
    <property type="entry name" value="PROKAR_LIPOPROTEIN"/>
    <property type="match status" value="1"/>
</dbReference>
<accession>A0ABW2Y9K4</accession>
<feature type="domain" description="Pullulanase N2" evidence="8">
    <location>
        <begin position="342"/>
        <end position="456"/>
    </location>
</feature>
<dbReference type="Pfam" id="PF17967">
    <property type="entry name" value="Pullulanase_N2"/>
    <property type="match status" value="1"/>
</dbReference>
<dbReference type="Pfam" id="PF03714">
    <property type="entry name" value="PUD"/>
    <property type="match status" value="2"/>
</dbReference>
<reference evidence="10" key="1">
    <citation type="journal article" date="2019" name="Int. J. Syst. Evol. Microbiol.">
        <title>The Global Catalogue of Microorganisms (GCM) 10K type strain sequencing project: providing services to taxonomists for standard genome sequencing and annotation.</title>
        <authorList>
            <consortium name="The Broad Institute Genomics Platform"/>
            <consortium name="The Broad Institute Genome Sequencing Center for Infectious Disease"/>
            <person name="Wu L."/>
            <person name="Ma J."/>
        </authorList>
    </citation>
    <scope>NUCLEOTIDE SEQUENCE [LARGE SCALE GENOMIC DNA]</scope>
    <source>
        <strain evidence="10">CCUG 55585</strain>
    </source>
</reference>
<evidence type="ECO:0000256" key="4">
    <source>
        <dbReference type="ARBA" id="ARBA00023295"/>
    </source>
</evidence>
<dbReference type="SUPFAM" id="SSF81296">
    <property type="entry name" value="E set domains"/>
    <property type="match status" value="2"/>
</dbReference>
<dbReference type="InterPro" id="IPR013780">
    <property type="entry name" value="Glyco_hydro_b"/>
</dbReference>
<dbReference type="SUPFAM" id="SSF51011">
    <property type="entry name" value="Glycosyl hydrolase domain"/>
    <property type="match status" value="1"/>
</dbReference>
<dbReference type="Gene3D" id="2.60.40.1130">
    <property type="entry name" value="Rab geranylgeranyltransferase alpha-subunit, insert domain"/>
    <property type="match status" value="1"/>
</dbReference>
<dbReference type="Gene3D" id="2.60.40.10">
    <property type="entry name" value="Immunoglobulins"/>
    <property type="match status" value="1"/>
</dbReference>
<dbReference type="Proteomes" id="UP001597110">
    <property type="component" value="Unassembled WGS sequence"/>
</dbReference>
<dbReference type="Gene3D" id="2.60.40.1110">
    <property type="match status" value="2"/>
</dbReference>
<evidence type="ECO:0000256" key="1">
    <source>
        <dbReference type="ARBA" id="ARBA00008061"/>
    </source>
</evidence>
<feature type="domain" description="Pullulanase carbohydrate-binding module 41" evidence="6">
    <location>
        <begin position="202"/>
        <end position="329"/>
    </location>
</feature>
<evidence type="ECO:0000259" key="7">
    <source>
        <dbReference type="Pfam" id="PF11852"/>
    </source>
</evidence>
<sequence length="1207" mass="132930">MRPTRYRHGRSLPLSFFMSLLMTLLLAGCELPFAMSSTALASDVPSLTTPASRKHTPAGICEATDVSQVLLPVPAQPRDGAPRDVRVRYRREDGAYGGWGLHVWQVDAAGQYIADYPGVTWNGPLARAGVDAYGAYFDIRATAFTHPAAAGFGFIVHPPGQGGDPGVDRLWSFTDGGELWLRSGDATVYRNDPVASTPDIATVRVHYRRFDNAYDQWGLHLWPTSGIDVARLGGLTLDQWNAPVALSSMPNHAVGANEIAFDLPVLNPRDDASRRAVEFIVHGMPSKPNGGVNDKDGWNDNIRVPFAALTIADGVGHVWLVQGTPKIFTAPPDLRRVSTSDARAFWLSRDRLQWPRADAAGTFKLYHSAEGRIIAARGEPVQDADGALTLRVGGDVPDAIAERFRWIEAGVRLSVEPADVPRLDTLATQQLLLVQEDAAGRVLAATTAQLPGFLDDRYAAAEAIDDLGVSIDRGRTAFKLWAPTARKVSLCLDPARGGHGRHGSRIERPMRLDPATGTWQLELRGEHHGGHYRYAVEVFVRGVGVVRNLVTDPYSLSLDADSQRSYIADLDAPWLMPRGWRQSRAPEKVRAQEDMAIYELHVRDFSVGDATVPPQHRGKYLAFAQRDSAGMRHLRALARAGMTDVHLLPAFDFASTPERNCITPMIPQAAPDSDAQQAAVNAVRANDCFNWGYDPWHFTAPEGGFASDPDDGAARIREFRAMVMGLHEAGLRVGMDVVYNHTSASGQDPKSVLDRIVPGYYHRLNASGDVERSTCCENTATEQRMMGKLMIDSVKTWATQYRIDSFRFDLMGHQPRAVMERLQQQVNAATGRQVQLIGEGWNFGEVANGARFVQASQLSLNGSGIGTFSDRARDHVRGGSGFDSGVSLLRNQGYINGMHYADNGSGSGKTRNDLMWSADLIKVGLAGSIRDYTMTTHWDATLRLDQLDYGGQPAGYVVDPQEVVNYVENHDNWTLFDNNAFKLPAGTSREDRARVQILGAAINSFSQGVAYWHAGIDTLRSKSLDRNSYDSGDWFNRIDWTYRDNGYAAGLPPQGDNGANWDVMRPLLRNPDIAPSEAEIRWTRDAFLDLMRIRASSTLFRMRTAEDIRQRLRFRNTGSAQVPTVLVGHLDGRSHAGAGFRELLYFVNVDTTAQTLTLSEDAGKAWRLHPVHTAPEAADRRARQATVDTATGRFILPPRTAVVFVVR</sequence>
<organism evidence="9 10">
    <name type="scientific">Lysobacter brunescens</name>
    <dbReference type="NCBI Taxonomy" id="262323"/>
    <lineage>
        <taxon>Bacteria</taxon>
        <taxon>Pseudomonadati</taxon>
        <taxon>Pseudomonadota</taxon>
        <taxon>Gammaproteobacteria</taxon>
        <taxon>Lysobacterales</taxon>
        <taxon>Lysobacteraceae</taxon>
        <taxon>Lysobacter</taxon>
    </lineage>
</organism>
<evidence type="ECO:0000256" key="3">
    <source>
        <dbReference type="ARBA" id="ARBA00022801"/>
    </source>
</evidence>
<keyword evidence="4" id="KW-0326">Glycosidase</keyword>
<dbReference type="InterPro" id="IPR024561">
    <property type="entry name" value="Pullul_strch_C"/>
</dbReference>
<feature type="domain" description="Pullulanase carbohydrate-binding module 41" evidence="6">
    <location>
        <begin position="85"/>
        <end position="189"/>
    </location>
</feature>
<feature type="domain" description="Glycoside hydrolase family 13 N-terminal" evidence="5">
    <location>
        <begin position="467"/>
        <end position="555"/>
    </location>
</feature>
<dbReference type="InterPro" id="IPR014756">
    <property type="entry name" value="Ig_E-set"/>
</dbReference>
<dbReference type="Pfam" id="PF11852">
    <property type="entry name" value="Pullul_strch_C"/>
    <property type="match status" value="1"/>
</dbReference>
<dbReference type="RefSeq" id="WP_386822831.1">
    <property type="nucleotide sequence ID" value="NZ_JBHTIF010000001.1"/>
</dbReference>
<dbReference type="CDD" id="cd11341">
    <property type="entry name" value="AmyAc_Pullulanase_LD-like"/>
    <property type="match status" value="1"/>
</dbReference>
<dbReference type="EMBL" id="JBHTIF010000001">
    <property type="protein sequence ID" value="MFD0725222.1"/>
    <property type="molecule type" value="Genomic_DNA"/>
</dbReference>
<name>A0ABW2Y9K4_9GAMM</name>
<keyword evidence="10" id="KW-1185">Reference proteome</keyword>
<dbReference type="SUPFAM" id="SSF51445">
    <property type="entry name" value="(Trans)glycosidases"/>
    <property type="match status" value="1"/>
</dbReference>
<dbReference type="CDD" id="cd10315">
    <property type="entry name" value="CBM41_pullulanase"/>
    <property type="match status" value="2"/>
</dbReference>
<dbReference type="PANTHER" id="PTHR43002">
    <property type="entry name" value="GLYCOGEN DEBRANCHING ENZYME"/>
    <property type="match status" value="1"/>
</dbReference>
<dbReference type="InterPro" id="IPR013784">
    <property type="entry name" value="Carb-bd-like_fold"/>
</dbReference>
<dbReference type="SUPFAM" id="SSF49452">
    <property type="entry name" value="Starch-binding domain-like"/>
    <property type="match status" value="2"/>
</dbReference>
<dbReference type="InterPro" id="IPR004193">
    <property type="entry name" value="Glyco_hydro_13_N"/>
</dbReference>
<keyword evidence="3" id="KW-0378">Hydrolase</keyword>
<gene>
    <name evidence="9" type="ORF">ACFQ0E_06355</name>
</gene>
<comment type="similarity">
    <text evidence="1">Belongs to the glycosyl hydrolase 13 family.</text>
</comment>
<dbReference type="Gene3D" id="3.20.20.80">
    <property type="entry name" value="Glycosidases"/>
    <property type="match status" value="1"/>
</dbReference>
<protein>
    <submittedName>
        <fullName evidence="9">Alpha-1,6-glucosidase domain-containing protein</fullName>
    </submittedName>
</protein>
<dbReference type="Pfam" id="PF02922">
    <property type="entry name" value="CBM_48"/>
    <property type="match status" value="1"/>
</dbReference>
<proteinExistence type="inferred from homology"/>
<evidence type="ECO:0000259" key="5">
    <source>
        <dbReference type="Pfam" id="PF02922"/>
    </source>
</evidence>
<dbReference type="InterPro" id="IPR013783">
    <property type="entry name" value="Ig-like_fold"/>
</dbReference>
<evidence type="ECO:0000313" key="10">
    <source>
        <dbReference type="Proteomes" id="UP001597110"/>
    </source>
</evidence>
<evidence type="ECO:0000259" key="6">
    <source>
        <dbReference type="Pfam" id="PF03714"/>
    </source>
</evidence>
<evidence type="ECO:0000259" key="8">
    <source>
        <dbReference type="Pfam" id="PF17967"/>
    </source>
</evidence>
<dbReference type="Gene3D" id="2.60.40.1180">
    <property type="entry name" value="Golgi alpha-mannosidase II"/>
    <property type="match status" value="1"/>
</dbReference>